<keyword evidence="2" id="KW-1185">Reference proteome</keyword>
<evidence type="ECO:0000313" key="2">
    <source>
        <dbReference type="Proteomes" id="UP000641646"/>
    </source>
</evidence>
<dbReference type="AlphaFoldDB" id="A0A926ZFM6"/>
<gene>
    <name evidence="1" type="ORF">H6G03_09300</name>
</gene>
<name>A0A926ZFM6_9CYAN</name>
<accession>A0A926ZFM6</accession>
<comment type="caution">
    <text evidence="1">The sequence shown here is derived from an EMBL/GenBank/DDBJ whole genome shotgun (WGS) entry which is preliminary data.</text>
</comment>
<dbReference type="RefSeq" id="WP_190464059.1">
    <property type="nucleotide sequence ID" value="NZ_JACJPW010000018.1"/>
</dbReference>
<reference evidence="1" key="1">
    <citation type="journal article" date="2015" name="ISME J.">
        <title>Draft Genome Sequence of Streptomyces incarnatus NRRL8089, which Produces the Nucleoside Antibiotic Sinefungin.</title>
        <authorList>
            <person name="Oshima K."/>
            <person name="Hattori M."/>
            <person name="Shimizu H."/>
            <person name="Fukuda K."/>
            <person name="Nemoto M."/>
            <person name="Inagaki K."/>
            <person name="Tamura T."/>
        </authorList>
    </citation>
    <scope>NUCLEOTIDE SEQUENCE</scope>
    <source>
        <strain evidence="1">FACHB-1375</strain>
    </source>
</reference>
<protein>
    <submittedName>
        <fullName evidence="1">Uncharacterized protein</fullName>
    </submittedName>
</protein>
<proteinExistence type="predicted"/>
<dbReference type="Proteomes" id="UP000641646">
    <property type="component" value="Unassembled WGS sequence"/>
</dbReference>
<organism evidence="1 2">
    <name type="scientific">Aerosakkonema funiforme FACHB-1375</name>
    <dbReference type="NCBI Taxonomy" id="2949571"/>
    <lineage>
        <taxon>Bacteria</taxon>
        <taxon>Bacillati</taxon>
        <taxon>Cyanobacteriota</taxon>
        <taxon>Cyanophyceae</taxon>
        <taxon>Oscillatoriophycideae</taxon>
        <taxon>Aerosakkonematales</taxon>
        <taxon>Aerosakkonemataceae</taxon>
        <taxon>Aerosakkonema</taxon>
    </lineage>
</organism>
<evidence type="ECO:0000313" key="1">
    <source>
        <dbReference type="EMBL" id="MBD2181298.1"/>
    </source>
</evidence>
<sequence length="57" mass="6374">MPVMTNQPLQKVIDELNTLIGEIETNPGTSSWTIRMALKAIADKAEKMNKETTQKQS</sequence>
<dbReference type="EMBL" id="JACJPW010000018">
    <property type="protein sequence ID" value="MBD2181298.1"/>
    <property type="molecule type" value="Genomic_DNA"/>
</dbReference>
<reference evidence="1" key="2">
    <citation type="submission" date="2020-08" db="EMBL/GenBank/DDBJ databases">
        <authorList>
            <person name="Chen M."/>
            <person name="Teng W."/>
            <person name="Zhao L."/>
            <person name="Hu C."/>
            <person name="Zhou Y."/>
            <person name="Han B."/>
            <person name="Song L."/>
            <person name="Shu W."/>
        </authorList>
    </citation>
    <scope>NUCLEOTIDE SEQUENCE</scope>
    <source>
        <strain evidence="1">FACHB-1375</strain>
    </source>
</reference>